<comment type="caution">
    <text evidence="9">The sequence shown here is derived from an EMBL/GenBank/DDBJ whole genome shotgun (WGS) entry which is preliminary data.</text>
</comment>
<sequence>MVRYLAKKAISWFVTIFLATNITYFLANYFLDPTSTYVGRRPPLPREQILSTLQPLNLNPEENIFVRWWRWITGIVTNWDWGYAPLGTPVGEEISYRIWVSAQLLLGATIIAVLIGIALGVFTAGRQYSGWDRVVQGIAIFALNLHIVVAGMLVVLLALWINNAAGVRLLYVTGAASLDVEGFWPRMVDILQHLTLPTIALVATSFAGYYFMQRSLLLDNIEADYVRTARAKGLTRSQAIRRHALRTSVIPVATSVAFSIPGIFTGAVLTETIFNWHGMGEYFIKTLAANDVHGVVAVAAFGALTTAIGAILADFLVVYLDPRVRVS</sequence>
<comment type="similarity">
    <text evidence="7">Belongs to the binding-protein-dependent transport system permease family.</text>
</comment>
<reference evidence="9 10" key="1">
    <citation type="submission" date="2023-07" db="EMBL/GenBank/DDBJ databases">
        <title>Sequencing the genomes of 1000 actinobacteria strains.</title>
        <authorList>
            <person name="Klenk H.-P."/>
        </authorList>
    </citation>
    <scope>NUCLEOTIDE SEQUENCE [LARGE SCALE GENOMIC DNA]</scope>
    <source>
        <strain evidence="9 10">DSM 15539</strain>
    </source>
</reference>
<protein>
    <submittedName>
        <fullName evidence="9">Peptide/nickel transport system permease protein</fullName>
    </submittedName>
</protein>
<proteinExistence type="inferred from homology"/>
<dbReference type="Gene3D" id="1.10.3720.10">
    <property type="entry name" value="MetI-like"/>
    <property type="match status" value="1"/>
</dbReference>
<dbReference type="EMBL" id="JAVDUJ010000001">
    <property type="protein sequence ID" value="MDR6938865.1"/>
    <property type="molecule type" value="Genomic_DNA"/>
</dbReference>
<dbReference type="RefSeq" id="WP_309955023.1">
    <property type="nucleotide sequence ID" value="NZ_JAVDUJ010000001.1"/>
</dbReference>
<feature type="transmembrane region" description="Helical" evidence="7">
    <location>
        <begin position="294"/>
        <end position="320"/>
    </location>
</feature>
<feature type="transmembrane region" description="Helical" evidence="7">
    <location>
        <begin position="249"/>
        <end position="274"/>
    </location>
</feature>
<feature type="transmembrane region" description="Helical" evidence="7">
    <location>
        <begin position="98"/>
        <end position="122"/>
    </location>
</feature>
<evidence type="ECO:0000256" key="3">
    <source>
        <dbReference type="ARBA" id="ARBA00022475"/>
    </source>
</evidence>
<feature type="transmembrane region" description="Helical" evidence="7">
    <location>
        <begin position="190"/>
        <end position="211"/>
    </location>
</feature>
<name>A0ABU1T1X6_9ACTO</name>
<dbReference type="CDD" id="cd06261">
    <property type="entry name" value="TM_PBP2"/>
    <property type="match status" value="1"/>
</dbReference>
<keyword evidence="10" id="KW-1185">Reference proteome</keyword>
<dbReference type="PANTHER" id="PTHR30465:SF0">
    <property type="entry name" value="OLIGOPEPTIDE TRANSPORT SYSTEM PERMEASE PROTEIN APPB"/>
    <property type="match status" value="1"/>
</dbReference>
<dbReference type="PROSITE" id="PS50928">
    <property type="entry name" value="ABC_TM1"/>
    <property type="match status" value="1"/>
</dbReference>
<evidence type="ECO:0000256" key="4">
    <source>
        <dbReference type="ARBA" id="ARBA00022692"/>
    </source>
</evidence>
<comment type="subcellular location">
    <subcellularLocation>
        <location evidence="1 7">Cell membrane</location>
        <topology evidence="1 7">Multi-pass membrane protein</topology>
    </subcellularLocation>
</comment>
<feature type="transmembrane region" description="Helical" evidence="7">
    <location>
        <begin position="12"/>
        <end position="31"/>
    </location>
</feature>
<evidence type="ECO:0000256" key="7">
    <source>
        <dbReference type="RuleBase" id="RU363032"/>
    </source>
</evidence>
<dbReference type="Pfam" id="PF00528">
    <property type="entry name" value="BPD_transp_1"/>
    <property type="match status" value="1"/>
</dbReference>
<organism evidence="9 10">
    <name type="scientific">Arcanobacterium hippocoleae</name>
    <dbReference type="NCBI Taxonomy" id="149017"/>
    <lineage>
        <taxon>Bacteria</taxon>
        <taxon>Bacillati</taxon>
        <taxon>Actinomycetota</taxon>
        <taxon>Actinomycetes</taxon>
        <taxon>Actinomycetales</taxon>
        <taxon>Actinomycetaceae</taxon>
        <taxon>Arcanobacterium</taxon>
    </lineage>
</organism>
<keyword evidence="4 7" id="KW-0812">Transmembrane</keyword>
<keyword evidence="5 7" id="KW-1133">Transmembrane helix</keyword>
<feature type="transmembrane region" description="Helical" evidence="7">
    <location>
        <begin position="134"/>
        <end position="161"/>
    </location>
</feature>
<dbReference type="PANTHER" id="PTHR30465">
    <property type="entry name" value="INNER MEMBRANE ABC TRANSPORTER"/>
    <property type="match status" value="1"/>
</dbReference>
<keyword evidence="2 7" id="KW-0813">Transport</keyword>
<evidence type="ECO:0000313" key="9">
    <source>
        <dbReference type="EMBL" id="MDR6938865.1"/>
    </source>
</evidence>
<accession>A0ABU1T1X6</accession>
<feature type="domain" description="ABC transmembrane type-1" evidence="8">
    <location>
        <begin position="98"/>
        <end position="317"/>
    </location>
</feature>
<dbReference type="InterPro" id="IPR000515">
    <property type="entry name" value="MetI-like"/>
</dbReference>
<keyword evidence="3" id="KW-1003">Cell membrane</keyword>
<evidence type="ECO:0000256" key="5">
    <source>
        <dbReference type="ARBA" id="ARBA00022989"/>
    </source>
</evidence>
<evidence type="ECO:0000256" key="2">
    <source>
        <dbReference type="ARBA" id="ARBA00022448"/>
    </source>
</evidence>
<evidence type="ECO:0000313" key="10">
    <source>
        <dbReference type="Proteomes" id="UP001266099"/>
    </source>
</evidence>
<gene>
    <name evidence="9" type="ORF">J2S36_000408</name>
</gene>
<dbReference type="InterPro" id="IPR035906">
    <property type="entry name" value="MetI-like_sf"/>
</dbReference>
<evidence type="ECO:0000259" key="8">
    <source>
        <dbReference type="PROSITE" id="PS50928"/>
    </source>
</evidence>
<dbReference type="Proteomes" id="UP001266099">
    <property type="component" value="Unassembled WGS sequence"/>
</dbReference>
<dbReference type="SUPFAM" id="SSF161098">
    <property type="entry name" value="MetI-like"/>
    <property type="match status" value="1"/>
</dbReference>
<evidence type="ECO:0000256" key="1">
    <source>
        <dbReference type="ARBA" id="ARBA00004651"/>
    </source>
</evidence>
<keyword evidence="6 7" id="KW-0472">Membrane</keyword>
<evidence type="ECO:0000256" key="6">
    <source>
        <dbReference type="ARBA" id="ARBA00023136"/>
    </source>
</evidence>